<proteinExistence type="predicted"/>
<dbReference type="Gene3D" id="3.30.70.270">
    <property type="match status" value="1"/>
</dbReference>
<dbReference type="SUPFAM" id="SSF55073">
    <property type="entry name" value="Nucleotide cyclase"/>
    <property type="match status" value="1"/>
</dbReference>
<accession>A0ABT0U7I2</accession>
<dbReference type="SMART" id="SM00267">
    <property type="entry name" value="GGDEF"/>
    <property type="match status" value="1"/>
</dbReference>
<protein>
    <submittedName>
        <fullName evidence="2">GGDEF domain-containing protein</fullName>
    </submittedName>
</protein>
<dbReference type="RefSeq" id="WP_250930493.1">
    <property type="nucleotide sequence ID" value="NZ_JAMQBK010000057.1"/>
</dbReference>
<reference evidence="2 3" key="1">
    <citation type="journal article" date="2022" name="Syst. Appl. Microbiol.">
        <title>Rhodopirellula aestuarii sp. nov., a novel member of the genus Rhodopirellula isolated from brackish sediments collected in the Tagus River estuary, Portugal.</title>
        <authorList>
            <person name="Vitorino I.R."/>
            <person name="Klimek D."/>
            <person name="Calusinska M."/>
            <person name="Lobo-da-Cunha A."/>
            <person name="Vasconcelos V."/>
            <person name="Lage O.M."/>
        </authorList>
    </citation>
    <scope>NUCLEOTIDE SEQUENCE [LARGE SCALE GENOMIC DNA]</scope>
    <source>
        <strain evidence="2 3">ICT_H3.1</strain>
    </source>
</reference>
<feature type="non-terminal residue" evidence="2">
    <location>
        <position position="191"/>
    </location>
</feature>
<dbReference type="InterPro" id="IPR043128">
    <property type="entry name" value="Rev_trsase/Diguanyl_cyclase"/>
</dbReference>
<organism evidence="2 3">
    <name type="scientific">Aporhodopirellula aestuarii</name>
    <dbReference type="NCBI Taxonomy" id="2950107"/>
    <lineage>
        <taxon>Bacteria</taxon>
        <taxon>Pseudomonadati</taxon>
        <taxon>Planctomycetota</taxon>
        <taxon>Planctomycetia</taxon>
        <taxon>Pirellulales</taxon>
        <taxon>Pirellulaceae</taxon>
        <taxon>Aporhodopirellula</taxon>
    </lineage>
</organism>
<keyword evidence="3" id="KW-1185">Reference proteome</keyword>
<sequence>MSGTLTTNSNWANPAHAEDAACPLDAEPGFCGLPPARDDDLTHLLSRAAFHEALMQRFSSLREGEEFALLLLALDRFRTVNETLGHDIGDEVLRAVAHRLQHTIRQSDRVGRLGGDEFAVLQTSGRQPVASRMLAHRIIDLLREPFFIGGQTIHVGVSIGGVVAPYDADSAESLLRGGGMALCRSKEPFGN</sequence>
<dbReference type="CDD" id="cd01949">
    <property type="entry name" value="GGDEF"/>
    <property type="match status" value="1"/>
</dbReference>
<dbReference type="Pfam" id="PF00990">
    <property type="entry name" value="GGDEF"/>
    <property type="match status" value="1"/>
</dbReference>
<comment type="caution">
    <text evidence="2">The sequence shown here is derived from an EMBL/GenBank/DDBJ whole genome shotgun (WGS) entry which is preliminary data.</text>
</comment>
<dbReference type="PANTHER" id="PTHR46663:SF4">
    <property type="entry name" value="DIGUANYLATE CYCLASE DGCT-RELATED"/>
    <property type="match status" value="1"/>
</dbReference>
<gene>
    <name evidence="2" type="ORF">NB063_19775</name>
</gene>
<dbReference type="PROSITE" id="PS50887">
    <property type="entry name" value="GGDEF"/>
    <property type="match status" value="1"/>
</dbReference>
<evidence type="ECO:0000313" key="2">
    <source>
        <dbReference type="EMBL" id="MCM2372858.1"/>
    </source>
</evidence>
<dbReference type="EMBL" id="JAMQBK010000057">
    <property type="protein sequence ID" value="MCM2372858.1"/>
    <property type="molecule type" value="Genomic_DNA"/>
</dbReference>
<dbReference type="InterPro" id="IPR029787">
    <property type="entry name" value="Nucleotide_cyclase"/>
</dbReference>
<feature type="domain" description="GGDEF" evidence="1">
    <location>
        <begin position="65"/>
        <end position="191"/>
    </location>
</feature>
<dbReference type="NCBIfam" id="TIGR00254">
    <property type="entry name" value="GGDEF"/>
    <property type="match status" value="1"/>
</dbReference>
<dbReference type="InterPro" id="IPR052163">
    <property type="entry name" value="DGC-Regulatory_Protein"/>
</dbReference>
<evidence type="ECO:0000259" key="1">
    <source>
        <dbReference type="PROSITE" id="PS50887"/>
    </source>
</evidence>
<dbReference type="Proteomes" id="UP001202961">
    <property type="component" value="Unassembled WGS sequence"/>
</dbReference>
<dbReference type="InterPro" id="IPR000160">
    <property type="entry name" value="GGDEF_dom"/>
</dbReference>
<name>A0ABT0U7I2_9BACT</name>
<dbReference type="PANTHER" id="PTHR46663">
    <property type="entry name" value="DIGUANYLATE CYCLASE DGCT-RELATED"/>
    <property type="match status" value="1"/>
</dbReference>
<evidence type="ECO:0000313" key="3">
    <source>
        <dbReference type="Proteomes" id="UP001202961"/>
    </source>
</evidence>